<feature type="transmembrane region" description="Helical" evidence="1">
    <location>
        <begin position="12"/>
        <end position="32"/>
    </location>
</feature>
<evidence type="ECO:0000313" key="4">
    <source>
        <dbReference type="Proteomes" id="UP001187192"/>
    </source>
</evidence>
<feature type="chain" id="PRO_5041682955" description="Secreted protein" evidence="2">
    <location>
        <begin position="21"/>
        <end position="78"/>
    </location>
</feature>
<gene>
    <name evidence="3" type="ORF">TIFTF001_041061</name>
</gene>
<comment type="caution">
    <text evidence="3">The sequence shown here is derived from an EMBL/GenBank/DDBJ whole genome shotgun (WGS) entry which is preliminary data.</text>
</comment>
<keyword evidence="2" id="KW-0732">Signal</keyword>
<dbReference type="Proteomes" id="UP001187192">
    <property type="component" value="Unassembled WGS sequence"/>
</dbReference>
<evidence type="ECO:0008006" key="5">
    <source>
        <dbReference type="Google" id="ProtNLM"/>
    </source>
</evidence>
<proteinExistence type="predicted"/>
<name>A0AA87Z0Q0_FICCA</name>
<dbReference type="EMBL" id="BTGU01001684">
    <property type="protein sequence ID" value="GMN27659.1"/>
    <property type="molecule type" value="Genomic_DNA"/>
</dbReference>
<sequence length="78" mass="8819">MRRSPLRSIISSLISSVVLARISFSSSSLFGLRHHHHRRRRRFPCGEAKAEGRGVLDSDAMEGGVREWREKLRSECGG</sequence>
<evidence type="ECO:0000256" key="1">
    <source>
        <dbReference type="SAM" id="Phobius"/>
    </source>
</evidence>
<organism evidence="3 4">
    <name type="scientific">Ficus carica</name>
    <name type="common">Common fig</name>
    <dbReference type="NCBI Taxonomy" id="3494"/>
    <lineage>
        <taxon>Eukaryota</taxon>
        <taxon>Viridiplantae</taxon>
        <taxon>Streptophyta</taxon>
        <taxon>Embryophyta</taxon>
        <taxon>Tracheophyta</taxon>
        <taxon>Spermatophyta</taxon>
        <taxon>Magnoliopsida</taxon>
        <taxon>eudicotyledons</taxon>
        <taxon>Gunneridae</taxon>
        <taxon>Pentapetalae</taxon>
        <taxon>rosids</taxon>
        <taxon>fabids</taxon>
        <taxon>Rosales</taxon>
        <taxon>Moraceae</taxon>
        <taxon>Ficeae</taxon>
        <taxon>Ficus</taxon>
    </lineage>
</organism>
<evidence type="ECO:0000256" key="2">
    <source>
        <dbReference type="SAM" id="SignalP"/>
    </source>
</evidence>
<keyword evidence="4" id="KW-1185">Reference proteome</keyword>
<protein>
    <recommendedName>
        <fullName evidence="5">Secreted protein</fullName>
    </recommendedName>
</protein>
<accession>A0AA87Z0Q0</accession>
<reference evidence="3" key="1">
    <citation type="submission" date="2023-07" db="EMBL/GenBank/DDBJ databases">
        <title>draft genome sequence of fig (Ficus carica).</title>
        <authorList>
            <person name="Takahashi T."/>
            <person name="Nishimura K."/>
        </authorList>
    </citation>
    <scope>NUCLEOTIDE SEQUENCE</scope>
</reference>
<dbReference type="AlphaFoldDB" id="A0AA87Z0Q0"/>
<keyword evidence="1" id="KW-1133">Transmembrane helix</keyword>
<keyword evidence="1" id="KW-0812">Transmembrane</keyword>
<evidence type="ECO:0000313" key="3">
    <source>
        <dbReference type="EMBL" id="GMN27659.1"/>
    </source>
</evidence>
<keyword evidence="1" id="KW-0472">Membrane</keyword>
<feature type="signal peptide" evidence="2">
    <location>
        <begin position="1"/>
        <end position="20"/>
    </location>
</feature>